<dbReference type="InterPro" id="IPR002035">
    <property type="entry name" value="VWF_A"/>
</dbReference>
<keyword evidence="5" id="KW-0271">Exosome</keyword>
<dbReference type="SMART" id="SM00474">
    <property type="entry name" value="35EXOc"/>
    <property type="match status" value="1"/>
</dbReference>
<dbReference type="SMART" id="SM00327">
    <property type="entry name" value="VWA"/>
    <property type="match status" value="1"/>
</dbReference>
<evidence type="ECO:0000259" key="12">
    <source>
        <dbReference type="PROSITE" id="PS50234"/>
    </source>
</evidence>
<accession>A0A8B6BR83</accession>
<feature type="region of interest" description="Disordered" evidence="10">
    <location>
        <begin position="26"/>
        <end position="71"/>
    </location>
</feature>
<name>A0A8B6BR83_MYTGA</name>
<feature type="region of interest" description="Disordered" evidence="10">
    <location>
        <begin position="1025"/>
        <end position="1080"/>
    </location>
</feature>
<dbReference type="Gene3D" id="1.10.150.80">
    <property type="entry name" value="HRDC domain"/>
    <property type="match status" value="1"/>
</dbReference>
<keyword evidence="6 14" id="KW-0269">Exonuclease</keyword>
<protein>
    <recommendedName>
        <fullName evidence="9">Exosome complex component 10 homolog</fullName>
    </recommendedName>
</protein>
<dbReference type="GO" id="GO:0000166">
    <property type="term" value="F:nucleotide binding"/>
    <property type="evidence" value="ECO:0007669"/>
    <property type="project" value="InterPro"/>
</dbReference>
<evidence type="ECO:0000256" key="8">
    <source>
        <dbReference type="ARBA" id="ARBA00043957"/>
    </source>
</evidence>
<dbReference type="Pfam" id="PF00092">
    <property type="entry name" value="VWA"/>
    <property type="match status" value="1"/>
</dbReference>
<comment type="similarity">
    <text evidence="8">Belongs to the exosome component 10/RRP6 family.</text>
</comment>
<dbReference type="InterPro" id="IPR010997">
    <property type="entry name" value="HRDC-like_sf"/>
</dbReference>
<evidence type="ECO:0000256" key="4">
    <source>
        <dbReference type="ARBA" id="ARBA00022801"/>
    </source>
</evidence>
<dbReference type="GO" id="GO:0003727">
    <property type="term" value="F:single-stranded RNA binding"/>
    <property type="evidence" value="ECO:0007669"/>
    <property type="project" value="TreeGrafter"/>
</dbReference>
<dbReference type="PROSITE" id="PS50234">
    <property type="entry name" value="VWFA"/>
    <property type="match status" value="1"/>
</dbReference>
<dbReference type="FunFam" id="1.10.150.80:FF:000001">
    <property type="entry name" value="Putative exosome component 10"/>
    <property type="match status" value="1"/>
</dbReference>
<dbReference type="InterPro" id="IPR036397">
    <property type="entry name" value="RNaseH_sf"/>
</dbReference>
<dbReference type="CDD" id="cd06147">
    <property type="entry name" value="Rrp6p_like_exo"/>
    <property type="match status" value="1"/>
</dbReference>
<dbReference type="PANTHER" id="PTHR12124">
    <property type="entry name" value="POLYMYOSITIS/SCLERODERMA AUTOANTIGEN-RELATED"/>
    <property type="match status" value="1"/>
</dbReference>
<feature type="compositionally biased region" description="Basic and acidic residues" evidence="10">
    <location>
        <begin position="1038"/>
        <end position="1047"/>
    </location>
</feature>
<feature type="domain" description="VWFA" evidence="12">
    <location>
        <begin position="226"/>
        <end position="355"/>
    </location>
</feature>
<keyword evidence="7" id="KW-0539">Nucleus</keyword>
<dbReference type="SMART" id="SM00341">
    <property type="entry name" value="HRDC"/>
    <property type="match status" value="1"/>
</dbReference>
<dbReference type="GO" id="GO:0071044">
    <property type="term" value="P:histone mRNA catabolic process"/>
    <property type="evidence" value="ECO:0007669"/>
    <property type="project" value="TreeGrafter"/>
</dbReference>
<keyword evidence="4 14" id="KW-0378">Hydrolase</keyword>
<evidence type="ECO:0000256" key="5">
    <source>
        <dbReference type="ARBA" id="ARBA00022835"/>
    </source>
</evidence>
<dbReference type="GO" id="GO:0000467">
    <property type="term" value="P:exonucleolytic trimming to generate mature 3'-end of 5.8S rRNA from tricistronic rRNA transcript (SSU-rRNA, 5.8S rRNA, LSU-rRNA)"/>
    <property type="evidence" value="ECO:0007669"/>
    <property type="project" value="InterPro"/>
</dbReference>
<dbReference type="GO" id="GO:0000176">
    <property type="term" value="C:nuclear exosome (RNase complex)"/>
    <property type="evidence" value="ECO:0007669"/>
    <property type="project" value="InterPro"/>
</dbReference>
<evidence type="ECO:0000259" key="13">
    <source>
        <dbReference type="PROSITE" id="PS50967"/>
    </source>
</evidence>
<comment type="subcellular location">
    <subcellularLocation>
        <location evidence="1">Nucleus</location>
    </subcellularLocation>
</comment>
<dbReference type="Gene3D" id="3.40.50.410">
    <property type="entry name" value="von Willebrand factor, type A domain"/>
    <property type="match status" value="1"/>
</dbReference>
<dbReference type="Pfam" id="PF00570">
    <property type="entry name" value="HRDC"/>
    <property type="match status" value="1"/>
</dbReference>
<gene>
    <name evidence="14" type="ORF">MGAL_10B084909</name>
</gene>
<dbReference type="SUPFAM" id="SSF53098">
    <property type="entry name" value="Ribonuclease H-like"/>
    <property type="match status" value="1"/>
</dbReference>
<dbReference type="Pfam" id="PF01612">
    <property type="entry name" value="DNA_pol_A_exo1"/>
    <property type="match status" value="1"/>
</dbReference>
<dbReference type="InterPro" id="IPR002562">
    <property type="entry name" value="3'-5'_exonuclease_dom"/>
</dbReference>
<dbReference type="GO" id="GO:0071039">
    <property type="term" value="P:nuclear polyadenylation-dependent CUT catabolic process"/>
    <property type="evidence" value="ECO:0007669"/>
    <property type="project" value="TreeGrafter"/>
</dbReference>
<dbReference type="AlphaFoldDB" id="A0A8B6BR83"/>
<dbReference type="FunFam" id="3.30.420.10:FF:000059">
    <property type="entry name" value="Exosome complex exonuclease Rrp6"/>
    <property type="match status" value="1"/>
</dbReference>
<dbReference type="InterPro" id="IPR045092">
    <property type="entry name" value="Rrp6-like"/>
</dbReference>
<keyword evidence="2" id="KW-0698">rRNA processing</keyword>
<dbReference type="InterPro" id="IPR002121">
    <property type="entry name" value="HRDC_dom"/>
</dbReference>
<dbReference type="GO" id="GO:0071037">
    <property type="term" value="P:nuclear polyadenylation-dependent snRNA catabolic process"/>
    <property type="evidence" value="ECO:0007669"/>
    <property type="project" value="TreeGrafter"/>
</dbReference>
<proteinExistence type="inferred from homology"/>
<dbReference type="PROSITE" id="PS50967">
    <property type="entry name" value="HRDC"/>
    <property type="match status" value="1"/>
</dbReference>
<evidence type="ECO:0000256" key="9">
    <source>
        <dbReference type="ARBA" id="ARBA00070365"/>
    </source>
</evidence>
<evidence type="ECO:0000256" key="2">
    <source>
        <dbReference type="ARBA" id="ARBA00022552"/>
    </source>
</evidence>
<dbReference type="GO" id="GO:0071038">
    <property type="term" value="P:TRAMP-dependent tRNA surveillance pathway"/>
    <property type="evidence" value="ECO:0007669"/>
    <property type="project" value="TreeGrafter"/>
</dbReference>
<feature type="compositionally biased region" description="Polar residues" evidence="10">
    <location>
        <begin position="1122"/>
        <end position="1134"/>
    </location>
</feature>
<evidence type="ECO:0000256" key="7">
    <source>
        <dbReference type="ARBA" id="ARBA00023242"/>
    </source>
</evidence>
<dbReference type="GO" id="GO:0071035">
    <property type="term" value="P:nuclear polyadenylation-dependent rRNA catabolic process"/>
    <property type="evidence" value="ECO:0007669"/>
    <property type="project" value="TreeGrafter"/>
</dbReference>
<feature type="region of interest" description="Disordered" evidence="10">
    <location>
        <begin position="1094"/>
        <end position="1148"/>
    </location>
</feature>
<dbReference type="Gene3D" id="3.30.420.10">
    <property type="entry name" value="Ribonuclease H-like superfamily/Ribonuclease H"/>
    <property type="match status" value="1"/>
</dbReference>
<comment type="caution">
    <text evidence="14">The sequence shown here is derived from an EMBL/GenBank/DDBJ whole genome shotgun (WGS) entry which is preliminary data.</text>
</comment>
<evidence type="ECO:0000256" key="1">
    <source>
        <dbReference type="ARBA" id="ARBA00004123"/>
    </source>
</evidence>
<dbReference type="EMBL" id="UYJE01000510">
    <property type="protein sequence ID" value="VDH93831.1"/>
    <property type="molecule type" value="Genomic_DNA"/>
</dbReference>
<evidence type="ECO:0000313" key="14">
    <source>
        <dbReference type="EMBL" id="VDH93831.1"/>
    </source>
</evidence>
<dbReference type="CDD" id="cd01450">
    <property type="entry name" value="vWFA_subfamily_ECM"/>
    <property type="match status" value="1"/>
</dbReference>
<dbReference type="InterPro" id="IPR012588">
    <property type="entry name" value="Exosome-assoc_fac_Rrp6_N"/>
</dbReference>
<dbReference type="Proteomes" id="UP000596742">
    <property type="component" value="Unassembled WGS sequence"/>
</dbReference>
<sequence>MDRILIITLVLSVLTGTSIARHRTHPKSWSSWTGTPTPAPWSSWSGTPTPNPWSSWTKTTTTTTSKPWTSWSDSTPKPWSSWTDSTPKPWSSWTKTTTTTSKPWTSWTDSTPKGWTSWTDATPTPWSSWTKTTPKAWSGWTGTPTPWSSWTKTTPKAWSGWTGTPTPWSSWTKTTPKAWSGWTGTPTPTPWSSWTKTTPKPWSSWSGGGYGKKNKKHGDECEANADAIFLFDDSSSISHNNANNFQMMKDFMKNIVDKFSTVGPEGTQFGAVMFSDRVRGHFDLNDFNTHNAIKQGIQSIQPSHGGSTAIGSGLKYLVKFVWMNLHLKVKREIKVTKAQQAIKDQEEKQVRVELTVDPVRLVRQQALTTALQATKCSNDLPATGDDFDYYSSYQGVREVLDIEGNRILNIIQSILKYQSVKGNLTGNSSAVDLEDKFDVLIDANDQILERVGGWLDEASGIKKKETTLVVASATPKHNATASWNKKSSPGQGNNLSSYRLLTARNIQRPQMRFRDKIDNVNRPFVPCIRYKPNAMKTLEESLQLPEDITPEMTENPAFQYPHPYQHELAHLKPLQKSLNVSAPMDPKPLGETECMIVTNLEELKDLCNTLMTQEEIAIDLEHHSYRSFQGLTCLMQISTRTNDYIIDTLELRNETTFNLNHVQLWVKWKVISVQVLHGADMDIGWLQRDLGLYIINMFDTGQAARVLNMARHSLAHLLQVYCQVEADKQYQLADWRIRPLPEELIKYAREDTHYLLYIYDKMRNELIERGNEQNNLLHSVIQKSTRVCSQVYRKPIYTDGLYMELYKKSKKVFNSRQLASLKNLYSWRDRIARVEDESIGYVLPNHMLLQISEILPRERQGVLACCNPIPPLVRQYLIEIHNIIMEAREVPLTTVSTPKIKEPSMYKHPKYNPDSLLNCTHDMSYQQKYQDLGNTPCLLDPTLLKENPTMFGNSKENITILKKKPLLTVFENHSPKEFTRAQRMAAAITATFVSPITQYLPETKDGPPAAKRQKVEVKDTGDLLQPFGKLKSGHGRILGKDTDIETSRKKKKKRKMEEEGELQLEEEEEEEEPAEDFTPYDYSKVNLNIFEGGTSKEGKKKVFDPNAGMRRRGRGSKVYKPQFSTAKSQKSSTFGKMDKSQRQQIWPK</sequence>
<evidence type="ECO:0000256" key="11">
    <source>
        <dbReference type="SAM" id="SignalP"/>
    </source>
</evidence>
<keyword evidence="3" id="KW-0540">Nuclease</keyword>
<dbReference type="PANTHER" id="PTHR12124:SF47">
    <property type="entry name" value="EXOSOME COMPONENT 10"/>
    <property type="match status" value="1"/>
</dbReference>
<keyword evidence="15" id="KW-1185">Reference proteome</keyword>
<feature type="compositionally biased region" description="Acidic residues" evidence="10">
    <location>
        <begin position="1058"/>
        <end position="1075"/>
    </location>
</feature>
<organism evidence="14 15">
    <name type="scientific">Mytilus galloprovincialis</name>
    <name type="common">Mediterranean mussel</name>
    <dbReference type="NCBI Taxonomy" id="29158"/>
    <lineage>
        <taxon>Eukaryota</taxon>
        <taxon>Metazoa</taxon>
        <taxon>Spiralia</taxon>
        <taxon>Lophotrochozoa</taxon>
        <taxon>Mollusca</taxon>
        <taxon>Bivalvia</taxon>
        <taxon>Autobranchia</taxon>
        <taxon>Pteriomorphia</taxon>
        <taxon>Mytilida</taxon>
        <taxon>Mytiloidea</taxon>
        <taxon>Mytilidae</taxon>
        <taxon>Mytilinae</taxon>
        <taxon>Mytilus</taxon>
    </lineage>
</organism>
<evidence type="ECO:0000256" key="3">
    <source>
        <dbReference type="ARBA" id="ARBA00022722"/>
    </source>
</evidence>
<dbReference type="Pfam" id="PF08066">
    <property type="entry name" value="PMC2NT"/>
    <property type="match status" value="1"/>
</dbReference>
<feature type="chain" id="PRO_5032875828" description="Exosome complex component 10 homolog" evidence="11">
    <location>
        <begin position="21"/>
        <end position="1148"/>
    </location>
</feature>
<dbReference type="GO" id="GO:0005730">
    <property type="term" value="C:nucleolus"/>
    <property type="evidence" value="ECO:0007669"/>
    <property type="project" value="TreeGrafter"/>
</dbReference>
<dbReference type="GO" id="GO:0071040">
    <property type="term" value="P:nuclear polyadenylation-dependent antisense transcript catabolic process"/>
    <property type="evidence" value="ECO:0007669"/>
    <property type="project" value="TreeGrafter"/>
</dbReference>
<feature type="region of interest" description="Disordered" evidence="10">
    <location>
        <begin position="118"/>
        <end position="211"/>
    </location>
</feature>
<evidence type="ECO:0000313" key="15">
    <source>
        <dbReference type="Proteomes" id="UP000596742"/>
    </source>
</evidence>
<feature type="signal peptide" evidence="11">
    <location>
        <begin position="1"/>
        <end position="20"/>
    </location>
</feature>
<dbReference type="SUPFAM" id="SSF53300">
    <property type="entry name" value="vWA-like"/>
    <property type="match status" value="1"/>
</dbReference>
<dbReference type="GO" id="GO:0071036">
    <property type="term" value="P:nuclear polyadenylation-dependent snoRNA catabolic process"/>
    <property type="evidence" value="ECO:0007669"/>
    <property type="project" value="TreeGrafter"/>
</dbReference>
<feature type="compositionally biased region" description="Low complexity" evidence="10">
    <location>
        <begin position="122"/>
        <end position="205"/>
    </location>
</feature>
<dbReference type="InterPro" id="IPR012337">
    <property type="entry name" value="RNaseH-like_sf"/>
</dbReference>
<dbReference type="InterPro" id="IPR049559">
    <property type="entry name" value="Rrp6p-like_exo"/>
</dbReference>
<dbReference type="OrthoDB" id="2250022at2759"/>
<dbReference type="InterPro" id="IPR036465">
    <property type="entry name" value="vWFA_dom_sf"/>
</dbReference>
<feature type="compositionally biased region" description="Low complexity" evidence="10">
    <location>
        <begin position="27"/>
        <end position="71"/>
    </location>
</feature>
<dbReference type="InterPro" id="IPR044876">
    <property type="entry name" value="HRDC_dom_sf"/>
</dbReference>
<feature type="domain" description="HRDC" evidence="13">
    <location>
        <begin position="814"/>
        <end position="894"/>
    </location>
</feature>
<dbReference type="SUPFAM" id="SSF47819">
    <property type="entry name" value="HRDC-like"/>
    <property type="match status" value="1"/>
</dbReference>
<evidence type="ECO:0000256" key="10">
    <source>
        <dbReference type="SAM" id="MobiDB-lite"/>
    </source>
</evidence>
<dbReference type="GO" id="GO:0000175">
    <property type="term" value="F:3'-5'-RNA exonuclease activity"/>
    <property type="evidence" value="ECO:0007669"/>
    <property type="project" value="InterPro"/>
</dbReference>
<reference evidence="14" key="1">
    <citation type="submission" date="2018-11" db="EMBL/GenBank/DDBJ databases">
        <authorList>
            <person name="Alioto T."/>
            <person name="Alioto T."/>
        </authorList>
    </citation>
    <scope>NUCLEOTIDE SEQUENCE</scope>
</reference>
<evidence type="ECO:0000256" key="6">
    <source>
        <dbReference type="ARBA" id="ARBA00022839"/>
    </source>
</evidence>
<keyword evidence="11" id="KW-0732">Signal</keyword>
<dbReference type="GO" id="GO:0071051">
    <property type="term" value="P:poly(A)-dependent snoRNA 3'-end processing"/>
    <property type="evidence" value="ECO:0007669"/>
    <property type="project" value="TreeGrafter"/>
</dbReference>
<feature type="compositionally biased region" description="Basic and acidic residues" evidence="10">
    <location>
        <begin position="1094"/>
        <end position="1103"/>
    </location>
</feature>